<organism evidence="1 2">
    <name type="scientific">Pseudorhodoferax aquiterrae</name>
    <dbReference type="NCBI Taxonomy" id="747304"/>
    <lineage>
        <taxon>Bacteria</taxon>
        <taxon>Pseudomonadati</taxon>
        <taxon>Pseudomonadota</taxon>
        <taxon>Betaproteobacteria</taxon>
        <taxon>Burkholderiales</taxon>
        <taxon>Comamonadaceae</taxon>
    </lineage>
</organism>
<evidence type="ECO:0000313" key="2">
    <source>
        <dbReference type="Proteomes" id="UP000626210"/>
    </source>
</evidence>
<keyword evidence="2" id="KW-1185">Reference proteome</keyword>
<evidence type="ECO:0008006" key="3">
    <source>
        <dbReference type="Google" id="ProtNLM"/>
    </source>
</evidence>
<sequence length="253" mass="27362">MRFVWVALVASQLLGCASWRADKDAPAAAGPVAQTPWARASLPQVEGTPWQHLPLPGKRATQFDPVQANGRAAMAVTADASASMLRKQVHVPADALGPLSFSWKVPALIAGADMAARDADDAPVRLVLAFEGDRSRFSAKNAMLSELARALTGEEMPYATLMYVWCNSRAPGTVIFNPRTDRIRKIVVESGAAGLGQWRDYERDVRADFVRAFGEEPGALLAVGIMTDSDNTGSRVQAWYGPLDLRTRTQAAR</sequence>
<accession>A0ABQ3FXK9</accession>
<dbReference type="InterPro" id="IPR021409">
    <property type="entry name" value="DUF3047"/>
</dbReference>
<dbReference type="Proteomes" id="UP000626210">
    <property type="component" value="Unassembled WGS sequence"/>
</dbReference>
<comment type="caution">
    <text evidence="1">The sequence shown here is derived from an EMBL/GenBank/DDBJ whole genome shotgun (WGS) entry which is preliminary data.</text>
</comment>
<dbReference type="Pfam" id="PF11249">
    <property type="entry name" value="DUF3047"/>
    <property type="match status" value="1"/>
</dbReference>
<proteinExistence type="predicted"/>
<name>A0ABQ3FXK9_9BURK</name>
<protein>
    <recommendedName>
        <fullName evidence="3">DUF3047 domain-containing protein</fullName>
    </recommendedName>
</protein>
<dbReference type="RefSeq" id="WP_189686126.1">
    <property type="nucleotide sequence ID" value="NZ_BMYK01000003.1"/>
</dbReference>
<evidence type="ECO:0000313" key="1">
    <source>
        <dbReference type="EMBL" id="GHC75081.1"/>
    </source>
</evidence>
<reference evidence="2" key="1">
    <citation type="journal article" date="2019" name="Int. J. Syst. Evol. Microbiol.">
        <title>The Global Catalogue of Microorganisms (GCM) 10K type strain sequencing project: providing services to taxonomists for standard genome sequencing and annotation.</title>
        <authorList>
            <consortium name="The Broad Institute Genomics Platform"/>
            <consortium name="The Broad Institute Genome Sequencing Center for Infectious Disease"/>
            <person name="Wu L."/>
            <person name="Ma J."/>
        </authorList>
    </citation>
    <scope>NUCLEOTIDE SEQUENCE [LARGE SCALE GENOMIC DNA]</scope>
    <source>
        <strain evidence="2">KCTC 23314</strain>
    </source>
</reference>
<gene>
    <name evidence="1" type="ORF">GCM10007320_12780</name>
</gene>
<dbReference type="EMBL" id="BMYK01000003">
    <property type="protein sequence ID" value="GHC75081.1"/>
    <property type="molecule type" value="Genomic_DNA"/>
</dbReference>